<evidence type="ECO:0000313" key="18">
    <source>
        <dbReference type="EMBL" id="KAH7437896.1"/>
    </source>
</evidence>
<dbReference type="PANTHER" id="PTHR42648:SF11">
    <property type="entry name" value="TRANSPOSON TY4-P GAG-POL POLYPROTEIN"/>
    <property type="match status" value="1"/>
</dbReference>
<keyword evidence="15" id="KW-0233">DNA recombination</keyword>
<keyword evidence="2" id="KW-1188">Viral release from host cell</keyword>
<evidence type="ECO:0000256" key="11">
    <source>
        <dbReference type="ARBA" id="ARBA00022908"/>
    </source>
</evidence>
<dbReference type="GO" id="GO:0006310">
    <property type="term" value="P:DNA recombination"/>
    <property type="evidence" value="ECO:0007669"/>
    <property type="project" value="UniProtKB-KW"/>
</dbReference>
<evidence type="ECO:0000256" key="15">
    <source>
        <dbReference type="ARBA" id="ARBA00023172"/>
    </source>
</evidence>
<dbReference type="PROSITE" id="PS50994">
    <property type="entry name" value="INTEGRASE"/>
    <property type="match status" value="1"/>
</dbReference>
<dbReference type="GO" id="GO:0015074">
    <property type="term" value="P:DNA integration"/>
    <property type="evidence" value="ECO:0007669"/>
    <property type="project" value="UniProtKB-KW"/>
</dbReference>
<evidence type="ECO:0000256" key="12">
    <source>
        <dbReference type="ARBA" id="ARBA00022918"/>
    </source>
</evidence>
<dbReference type="OrthoDB" id="1749397at2759"/>
<feature type="compositionally biased region" description="Basic and acidic residues" evidence="16">
    <location>
        <begin position="269"/>
        <end position="287"/>
    </location>
</feature>
<dbReference type="GO" id="GO:0005524">
    <property type="term" value="F:ATP binding"/>
    <property type="evidence" value="ECO:0007669"/>
    <property type="project" value="UniProtKB-KW"/>
</dbReference>
<dbReference type="GO" id="GO:0003964">
    <property type="term" value="F:RNA-directed DNA polymerase activity"/>
    <property type="evidence" value="ECO:0007669"/>
    <property type="project" value="UniProtKB-KW"/>
</dbReference>
<keyword evidence="7" id="KW-0255">Endonuclease</keyword>
<keyword evidence="14" id="KW-0917">Virion maturation</keyword>
<dbReference type="Proteomes" id="UP000825935">
    <property type="component" value="Chromosome 5"/>
</dbReference>
<organism evidence="18 19">
    <name type="scientific">Ceratopteris richardii</name>
    <name type="common">Triangle waterfern</name>
    <dbReference type="NCBI Taxonomy" id="49495"/>
    <lineage>
        <taxon>Eukaryota</taxon>
        <taxon>Viridiplantae</taxon>
        <taxon>Streptophyta</taxon>
        <taxon>Embryophyta</taxon>
        <taxon>Tracheophyta</taxon>
        <taxon>Polypodiopsida</taxon>
        <taxon>Polypodiidae</taxon>
        <taxon>Polypodiales</taxon>
        <taxon>Pteridineae</taxon>
        <taxon>Pteridaceae</taxon>
        <taxon>Parkerioideae</taxon>
        <taxon>Ceratopteris</taxon>
    </lineage>
</organism>
<dbReference type="InterPro" id="IPR039537">
    <property type="entry name" value="Retrotran_Ty1/copia-like"/>
</dbReference>
<keyword evidence="13" id="KW-0239">DNA-directed DNA polymerase</keyword>
<dbReference type="InterPro" id="IPR012337">
    <property type="entry name" value="RNaseH-like_sf"/>
</dbReference>
<keyword evidence="9" id="KW-0067">ATP-binding</keyword>
<gene>
    <name evidence="18" type="ORF">KP509_05G094100</name>
</gene>
<evidence type="ECO:0000256" key="7">
    <source>
        <dbReference type="ARBA" id="ARBA00022759"/>
    </source>
</evidence>
<dbReference type="Pfam" id="PF22936">
    <property type="entry name" value="Pol_BBD"/>
    <property type="match status" value="1"/>
</dbReference>
<keyword evidence="5" id="KW-0479">Metal-binding</keyword>
<keyword evidence="19" id="KW-1185">Reference proteome</keyword>
<evidence type="ECO:0000256" key="14">
    <source>
        <dbReference type="ARBA" id="ARBA00023113"/>
    </source>
</evidence>
<feature type="compositionally biased region" description="Basic and acidic residues" evidence="16">
    <location>
        <begin position="345"/>
        <end position="355"/>
    </location>
</feature>
<evidence type="ECO:0000256" key="4">
    <source>
        <dbReference type="ARBA" id="ARBA00022722"/>
    </source>
</evidence>
<feature type="region of interest" description="Disordered" evidence="16">
    <location>
        <begin position="269"/>
        <end position="389"/>
    </location>
</feature>
<evidence type="ECO:0000259" key="17">
    <source>
        <dbReference type="PROSITE" id="PS50994"/>
    </source>
</evidence>
<dbReference type="GO" id="GO:0006508">
    <property type="term" value="P:proteolysis"/>
    <property type="evidence" value="ECO:0007669"/>
    <property type="project" value="UniProtKB-KW"/>
</dbReference>
<keyword evidence="8" id="KW-0378">Hydrolase</keyword>
<evidence type="ECO:0000256" key="1">
    <source>
        <dbReference type="ARBA" id="ARBA00002180"/>
    </source>
</evidence>
<evidence type="ECO:0000313" key="19">
    <source>
        <dbReference type="Proteomes" id="UP000825935"/>
    </source>
</evidence>
<accession>A0A8T2UVJ5</accession>
<dbReference type="GO" id="GO:0008233">
    <property type="term" value="F:peptidase activity"/>
    <property type="evidence" value="ECO:0007669"/>
    <property type="project" value="UniProtKB-KW"/>
</dbReference>
<evidence type="ECO:0000256" key="10">
    <source>
        <dbReference type="ARBA" id="ARBA00022842"/>
    </source>
</evidence>
<dbReference type="GO" id="GO:0004519">
    <property type="term" value="F:endonuclease activity"/>
    <property type="evidence" value="ECO:0007669"/>
    <property type="project" value="UniProtKB-KW"/>
</dbReference>
<keyword evidence="13" id="KW-0808">Transferase</keyword>
<dbReference type="InterPro" id="IPR054722">
    <property type="entry name" value="PolX-like_BBD"/>
</dbReference>
<dbReference type="GO" id="GO:0003676">
    <property type="term" value="F:nucleic acid binding"/>
    <property type="evidence" value="ECO:0007669"/>
    <property type="project" value="InterPro"/>
</dbReference>
<dbReference type="InterPro" id="IPR001584">
    <property type="entry name" value="Integrase_cat-core"/>
</dbReference>
<evidence type="ECO:0000256" key="8">
    <source>
        <dbReference type="ARBA" id="ARBA00022801"/>
    </source>
</evidence>
<evidence type="ECO:0000256" key="6">
    <source>
        <dbReference type="ARBA" id="ARBA00022741"/>
    </source>
</evidence>
<dbReference type="PANTHER" id="PTHR42648">
    <property type="entry name" value="TRANSPOSASE, PUTATIVE-RELATED"/>
    <property type="match status" value="1"/>
</dbReference>
<feature type="compositionally biased region" description="Low complexity" evidence="16">
    <location>
        <begin position="299"/>
        <end position="310"/>
    </location>
</feature>
<feature type="domain" description="Integrase catalytic" evidence="17">
    <location>
        <begin position="122"/>
        <end position="268"/>
    </location>
</feature>
<keyword evidence="11" id="KW-0229">DNA integration</keyword>
<name>A0A8T2UVJ5_CERRI</name>
<sequence length="389" mass="43723">MANADGMSQLMSDKLDKNNFHAWRFKMMNFLMGKGYGKYIEGENENDLQLLERNWIAKQVRAYEEWNQGARKVMYWLSVSIQDSMIGHIQNAKTPKEAWNSQRDDFEKLFMVQHHMMNTMSVGVSKLNDNVWYVDSGNIALSMEDGKVKHLADVLHVPNITKNMVSVGQMVDQGLQVRLKLMQSKEIVHGLPKFKVAKMQTVCAACQFGKQSRSSFSHDKHVNLMEEVNTSNEFSNFLKSHGIRHQFSCKYTPQQNGVAERKNRHIADAKEGLNLEPNDKENAEKSSVESQVLSGRDASPSNFSNSNPWSGRLHGNFSPANSSKKGKEKLSAGHKTCAGFEDVDGDSRGSEKSLDEELGLPSVKTPGVRKAHADDTRSSDPGPRRSGRM</sequence>
<comment type="caution">
    <text evidence="18">The sequence shown here is derived from an EMBL/GenBank/DDBJ whole genome shotgun (WGS) entry which is preliminary data.</text>
</comment>
<evidence type="ECO:0000256" key="2">
    <source>
        <dbReference type="ARBA" id="ARBA00022612"/>
    </source>
</evidence>
<dbReference type="Gene3D" id="3.30.420.10">
    <property type="entry name" value="Ribonuclease H-like superfamily/Ribonuclease H"/>
    <property type="match status" value="1"/>
</dbReference>
<keyword evidence="10" id="KW-0460">Magnesium</keyword>
<evidence type="ECO:0000256" key="9">
    <source>
        <dbReference type="ARBA" id="ARBA00022840"/>
    </source>
</evidence>
<protein>
    <recommendedName>
        <fullName evidence="17">Integrase catalytic domain-containing protein</fullName>
    </recommendedName>
</protein>
<dbReference type="GO" id="GO:0003887">
    <property type="term" value="F:DNA-directed DNA polymerase activity"/>
    <property type="evidence" value="ECO:0007669"/>
    <property type="project" value="UniProtKB-KW"/>
</dbReference>
<evidence type="ECO:0000256" key="13">
    <source>
        <dbReference type="ARBA" id="ARBA00022932"/>
    </source>
</evidence>
<dbReference type="AlphaFoldDB" id="A0A8T2UVJ5"/>
<reference evidence="18" key="1">
    <citation type="submission" date="2021-08" db="EMBL/GenBank/DDBJ databases">
        <title>WGS assembly of Ceratopteris richardii.</title>
        <authorList>
            <person name="Marchant D.B."/>
            <person name="Chen G."/>
            <person name="Jenkins J."/>
            <person name="Shu S."/>
            <person name="Leebens-Mack J."/>
            <person name="Grimwood J."/>
            <person name="Schmutz J."/>
            <person name="Soltis P."/>
            <person name="Soltis D."/>
            <person name="Chen Z.-H."/>
        </authorList>
    </citation>
    <scope>NUCLEOTIDE SEQUENCE</scope>
    <source>
        <strain evidence="18">Whitten #5841</strain>
        <tissue evidence="18">Leaf</tissue>
    </source>
</reference>
<evidence type="ECO:0000256" key="5">
    <source>
        <dbReference type="ARBA" id="ARBA00022723"/>
    </source>
</evidence>
<keyword evidence="13" id="KW-0548">Nucleotidyltransferase</keyword>
<keyword evidence="12" id="KW-0695">RNA-directed DNA polymerase</keyword>
<dbReference type="GO" id="GO:0046872">
    <property type="term" value="F:metal ion binding"/>
    <property type="evidence" value="ECO:0007669"/>
    <property type="project" value="UniProtKB-KW"/>
</dbReference>
<keyword evidence="4" id="KW-0540">Nuclease</keyword>
<proteinExistence type="predicted"/>
<keyword evidence="3" id="KW-0645">Protease</keyword>
<evidence type="ECO:0000256" key="3">
    <source>
        <dbReference type="ARBA" id="ARBA00022670"/>
    </source>
</evidence>
<dbReference type="SUPFAM" id="SSF53098">
    <property type="entry name" value="Ribonuclease H-like"/>
    <property type="match status" value="1"/>
</dbReference>
<evidence type="ECO:0000256" key="16">
    <source>
        <dbReference type="SAM" id="MobiDB-lite"/>
    </source>
</evidence>
<comment type="function">
    <text evidence="1">The aspartyl protease (PR) mediates the proteolytic cleavages of the Gag and Gag-Pol polyproteins after assembly of the VLP.</text>
</comment>
<dbReference type="InterPro" id="IPR036397">
    <property type="entry name" value="RNaseH_sf"/>
</dbReference>
<dbReference type="EMBL" id="CM035410">
    <property type="protein sequence ID" value="KAH7437896.1"/>
    <property type="molecule type" value="Genomic_DNA"/>
</dbReference>
<keyword evidence="6" id="KW-0547">Nucleotide-binding</keyword>